<comment type="subcellular location">
    <subcellularLocation>
        <location evidence="1">Cell membrane</location>
        <topology evidence="1">Multi-pass membrane protein</topology>
    </subcellularLocation>
</comment>
<feature type="transmembrane region" description="Helical" evidence="7">
    <location>
        <begin position="396"/>
        <end position="415"/>
    </location>
</feature>
<keyword evidence="6 7" id="KW-0472">Membrane</keyword>
<keyword evidence="3" id="KW-1003">Cell membrane</keyword>
<gene>
    <name evidence="8" type="ORF">SAMN05445756_1942</name>
</gene>
<feature type="transmembrane region" description="Helical" evidence="7">
    <location>
        <begin position="275"/>
        <end position="298"/>
    </location>
</feature>
<feature type="transmembrane region" description="Helical" evidence="7">
    <location>
        <begin position="330"/>
        <end position="349"/>
    </location>
</feature>
<dbReference type="AlphaFoldDB" id="A0A212U558"/>
<dbReference type="SUPFAM" id="SSF103473">
    <property type="entry name" value="MFS general substrate transporter"/>
    <property type="match status" value="1"/>
</dbReference>
<keyword evidence="9" id="KW-1185">Reference proteome</keyword>
<evidence type="ECO:0000256" key="4">
    <source>
        <dbReference type="ARBA" id="ARBA00022692"/>
    </source>
</evidence>
<feature type="transmembrane region" description="Helical" evidence="7">
    <location>
        <begin position="370"/>
        <end position="390"/>
    </location>
</feature>
<dbReference type="InterPro" id="IPR010290">
    <property type="entry name" value="TM_effector"/>
</dbReference>
<feature type="transmembrane region" description="Helical" evidence="7">
    <location>
        <begin position="178"/>
        <end position="201"/>
    </location>
</feature>
<dbReference type="Gene3D" id="1.20.1250.20">
    <property type="entry name" value="MFS general substrate transporter like domains"/>
    <property type="match status" value="1"/>
</dbReference>
<dbReference type="RefSeq" id="WP_088818933.1">
    <property type="nucleotide sequence ID" value="NZ_FYEZ01000003.1"/>
</dbReference>
<dbReference type="PANTHER" id="PTHR23513">
    <property type="entry name" value="INTEGRAL MEMBRANE EFFLUX PROTEIN-RELATED"/>
    <property type="match status" value="1"/>
</dbReference>
<dbReference type="Pfam" id="PF05977">
    <property type="entry name" value="MFS_3"/>
    <property type="match status" value="1"/>
</dbReference>
<keyword evidence="5 7" id="KW-1133">Transmembrane helix</keyword>
<organism evidence="8 9">
    <name type="scientific">Kytococcus aerolatus</name>
    <dbReference type="NCBI Taxonomy" id="592308"/>
    <lineage>
        <taxon>Bacteria</taxon>
        <taxon>Bacillati</taxon>
        <taxon>Actinomycetota</taxon>
        <taxon>Actinomycetes</taxon>
        <taxon>Micrococcales</taxon>
        <taxon>Kytococcaceae</taxon>
        <taxon>Kytococcus</taxon>
    </lineage>
</organism>
<feature type="transmembrane region" description="Helical" evidence="7">
    <location>
        <begin position="247"/>
        <end position="269"/>
    </location>
</feature>
<accession>A0A212U558</accession>
<evidence type="ECO:0000256" key="6">
    <source>
        <dbReference type="ARBA" id="ARBA00023136"/>
    </source>
</evidence>
<evidence type="ECO:0000256" key="2">
    <source>
        <dbReference type="ARBA" id="ARBA00022448"/>
    </source>
</evidence>
<keyword evidence="2" id="KW-0813">Transport</keyword>
<feature type="transmembrane region" description="Helical" evidence="7">
    <location>
        <begin position="29"/>
        <end position="52"/>
    </location>
</feature>
<reference evidence="8 9" key="1">
    <citation type="submission" date="2017-06" db="EMBL/GenBank/DDBJ databases">
        <authorList>
            <person name="Kim H.J."/>
            <person name="Triplett B.A."/>
        </authorList>
    </citation>
    <scope>NUCLEOTIDE SEQUENCE [LARGE SCALE GENOMIC DNA]</scope>
    <source>
        <strain evidence="8 9">DSM 22179</strain>
    </source>
</reference>
<dbReference type="InterPro" id="IPR036259">
    <property type="entry name" value="MFS_trans_sf"/>
</dbReference>
<keyword evidence="4 7" id="KW-0812">Transmembrane</keyword>
<feature type="transmembrane region" description="Helical" evidence="7">
    <location>
        <begin position="58"/>
        <end position="80"/>
    </location>
</feature>
<feature type="transmembrane region" description="Helical" evidence="7">
    <location>
        <begin position="101"/>
        <end position="131"/>
    </location>
</feature>
<name>A0A212U558_9MICO</name>
<dbReference type="Proteomes" id="UP000198122">
    <property type="component" value="Unassembled WGS sequence"/>
</dbReference>
<evidence type="ECO:0000256" key="7">
    <source>
        <dbReference type="SAM" id="Phobius"/>
    </source>
</evidence>
<evidence type="ECO:0000313" key="9">
    <source>
        <dbReference type="Proteomes" id="UP000198122"/>
    </source>
</evidence>
<dbReference type="CDD" id="cd06173">
    <property type="entry name" value="MFS_MefA_like"/>
    <property type="match status" value="1"/>
</dbReference>
<proteinExistence type="predicted"/>
<evidence type="ECO:0000256" key="3">
    <source>
        <dbReference type="ARBA" id="ARBA00022475"/>
    </source>
</evidence>
<evidence type="ECO:0000313" key="8">
    <source>
        <dbReference type="EMBL" id="SNC73392.1"/>
    </source>
</evidence>
<sequence>MPTDPAPTALPGRALEWFAPARLGPSFRWLLGGAYAANLADGIVLAAGPLLVASLTDSALLVAAAPMMNRLPWLVLGLGVGALADRWDRRRMTIAGDLSRVVVLALLVATLLSGHATIGLVLAVMLLLGVAEVVTDSAGMTLLPSLVGRQELVLGNSRMMGTALVGNQLVGPALGAGLFALGSVWAFSTGMLLIALAAACVTRIVLPSHPATEVDDDRDGTPARRSVHADVVEGLVWLRHNPAVRTLVLTILTFNITWAMGWGVLVLWAQQRLGLGAVGFGLLTTASAVGGIIAVLAFDRLAARYALSTLMRVCLTLEVLWHLVMATATWAWVGYAALFGFGLYTFVWGSTSSAVRQRATPDHMMGRMSSINLVGLTGGMVVGMPIGGLLADAFGITAPFWVGFVGSGLTLVVIWRSLGHIAHVVEPAGPESGSAPGDAG</sequence>
<evidence type="ECO:0000256" key="5">
    <source>
        <dbReference type="ARBA" id="ARBA00022989"/>
    </source>
</evidence>
<dbReference type="OrthoDB" id="145388at2"/>
<protein>
    <submittedName>
        <fullName evidence="8">Predicted arabinose efflux permease, MFS family</fullName>
    </submittedName>
</protein>
<dbReference type="EMBL" id="FYEZ01000003">
    <property type="protein sequence ID" value="SNC73392.1"/>
    <property type="molecule type" value="Genomic_DNA"/>
</dbReference>
<dbReference type="PANTHER" id="PTHR23513:SF6">
    <property type="entry name" value="MAJOR FACILITATOR SUPERFAMILY ASSOCIATED DOMAIN-CONTAINING PROTEIN"/>
    <property type="match status" value="1"/>
</dbReference>
<evidence type="ECO:0000256" key="1">
    <source>
        <dbReference type="ARBA" id="ARBA00004651"/>
    </source>
</evidence>
<dbReference type="GO" id="GO:0005886">
    <property type="term" value="C:plasma membrane"/>
    <property type="evidence" value="ECO:0007669"/>
    <property type="project" value="UniProtKB-SubCell"/>
</dbReference>